<evidence type="ECO:0000313" key="3">
    <source>
        <dbReference type="Proteomes" id="UP000572817"/>
    </source>
</evidence>
<feature type="compositionally biased region" description="Low complexity" evidence="1">
    <location>
        <begin position="24"/>
        <end position="35"/>
    </location>
</feature>
<comment type="caution">
    <text evidence="2">The sequence shown here is derived from an EMBL/GenBank/DDBJ whole genome shotgun (WGS) entry which is preliminary data.</text>
</comment>
<evidence type="ECO:0000256" key="1">
    <source>
        <dbReference type="SAM" id="MobiDB-lite"/>
    </source>
</evidence>
<protein>
    <submittedName>
        <fullName evidence="2">Uncharacterized protein</fullName>
    </submittedName>
</protein>
<dbReference type="AlphaFoldDB" id="A0A8H4NED0"/>
<reference evidence="2" key="1">
    <citation type="submission" date="2020-04" db="EMBL/GenBank/DDBJ databases">
        <title>Genome Assembly and Annotation of Botryosphaeria dothidea sdau 11-99, a Latent Pathogen of Apple Fruit Ring Rot in China.</title>
        <authorList>
            <person name="Yu C."/>
            <person name="Diao Y."/>
            <person name="Lu Q."/>
            <person name="Zhao J."/>
            <person name="Cui S."/>
            <person name="Peng C."/>
            <person name="He B."/>
            <person name="Liu H."/>
        </authorList>
    </citation>
    <scope>NUCLEOTIDE SEQUENCE [LARGE SCALE GENOMIC DNA]</scope>
    <source>
        <strain evidence="2">Sdau11-99</strain>
    </source>
</reference>
<dbReference type="OrthoDB" id="10657558at2759"/>
<keyword evidence="3" id="KW-1185">Reference proteome</keyword>
<dbReference type="EMBL" id="WWBZ02000007">
    <property type="protein sequence ID" value="KAF4312057.1"/>
    <property type="molecule type" value="Genomic_DNA"/>
</dbReference>
<feature type="compositionally biased region" description="Low complexity" evidence="1">
    <location>
        <begin position="105"/>
        <end position="122"/>
    </location>
</feature>
<feature type="compositionally biased region" description="Acidic residues" evidence="1">
    <location>
        <begin position="521"/>
        <end position="534"/>
    </location>
</feature>
<evidence type="ECO:0000313" key="2">
    <source>
        <dbReference type="EMBL" id="KAF4312057.1"/>
    </source>
</evidence>
<feature type="region of interest" description="Disordered" evidence="1">
    <location>
        <begin position="179"/>
        <end position="218"/>
    </location>
</feature>
<gene>
    <name evidence="2" type="ORF">GTA08_BOTSDO12283</name>
</gene>
<organism evidence="2 3">
    <name type="scientific">Botryosphaeria dothidea</name>
    <dbReference type="NCBI Taxonomy" id="55169"/>
    <lineage>
        <taxon>Eukaryota</taxon>
        <taxon>Fungi</taxon>
        <taxon>Dikarya</taxon>
        <taxon>Ascomycota</taxon>
        <taxon>Pezizomycotina</taxon>
        <taxon>Dothideomycetes</taxon>
        <taxon>Dothideomycetes incertae sedis</taxon>
        <taxon>Botryosphaeriales</taxon>
        <taxon>Botryosphaeriaceae</taxon>
        <taxon>Botryosphaeria</taxon>
    </lineage>
</organism>
<feature type="region of interest" description="Disordered" evidence="1">
    <location>
        <begin position="24"/>
        <end position="141"/>
    </location>
</feature>
<name>A0A8H4NED0_9PEZI</name>
<sequence length="534" mass="57498">MGQALPKHHWHEADKFLIAAQLHVPHTQQQQQQQQQHDRHQHNHKNQDTPTKIAPSEFAPSNRDSLSPNAGAQHPIHELSSSPPASDDEDEDPDQTTIHHTPAVSASSSSLGSSDRSSSESASSDEDEEEDPAHPHSLTDLPTREAAALAAENWARVLELAHGFERVYAGSLEAWVAGSATRPMAKSQRGSRDFSSESKSKSKSKDDGRAAATAKDRWRKTRSKILSSSWRKRHATTSTRAALGTWTAADLVDLATRAGPLRCYRWHSAGDGRAGKERGRRQLTDDAVKMGWSGALLATHLHRASATSSSSASPSDDERSLNEAYASRIDPDTGLDSIAVTFAGSTTAVPPHVLALVKAFTILFPSGPPWVVEPPRASTPLPPTFLLESAERDRYHRRVWVAMALGWARCLDAFFAAHPQRHFDGGGGEKAGQEGGRHGDAWWYSELASEVDGLGGEGGAEIDEDQLEQMSEIDIDDEDLLAALARAADEAGERRASLVPSDGEDDDGSGGAVVGEKGGEESEESEGDGEDGKS</sequence>
<dbReference type="Proteomes" id="UP000572817">
    <property type="component" value="Unassembled WGS sequence"/>
</dbReference>
<feature type="compositionally biased region" description="Basic and acidic residues" evidence="1">
    <location>
        <begin position="190"/>
        <end position="209"/>
    </location>
</feature>
<proteinExistence type="predicted"/>
<feature type="region of interest" description="Disordered" evidence="1">
    <location>
        <begin position="491"/>
        <end position="534"/>
    </location>
</feature>
<accession>A0A8H4NED0</accession>